<evidence type="ECO:0000313" key="4">
    <source>
        <dbReference type="Proteomes" id="UP001597101"/>
    </source>
</evidence>
<sequence>MPGIGLTPFLFVSPQLGLDDVDEAHEEGIVAIINNRPDGEKEGQPTSLEIEKRATELGVAYRHIPVVAGKMTTEKIEAFRSALKELPQPILAFCATGTRSTTLWALAEAPQSDADAIISLAREAGYNLSNLRPTLVESNLTHSAAKGRSEHTDAPLDLGHPTTRDVVIVGGGAGGIAVASSLLAREPSLAITLIEPRSEHYYQPGWTMVGGGVFDNNLTIRDEIRLIPAGVRWIRASAAGFEPQNNAVILEDGEKVLYKTLIVAAGLKLDWKAIPGLSETLGRNGVTSNYEPGLATYTWELVQRLKKGVALFTQPPMPIKCAGAPQKAMYLSCDYWRRSGCLNHINVEFNTAGNVLFGIPEYVPALDAYIDKYGIELGLGQNLVAIDGPGKTATFEMVFDDGTSITEDRHFDMIHVCPPQTAPDFVRSSPLSNEAGWVEVDPDTLQHVRYDNVYALGDVCSAPNAKTAAAVRTQAPIVATNILNAIHHSPERALYSGYGSCPLTVEKGKIVLAEFGYGGKIMPTLPFIDGTKPSRIAWLLKEKMLPWVYWNLMLKGREWLVKYETSETHRTARPVALLDKRK</sequence>
<keyword evidence="4" id="KW-1185">Reference proteome</keyword>
<dbReference type="InterPro" id="IPR005939">
    <property type="entry name" value="BLH_phosphatase-like"/>
</dbReference>
<dbReference type="GO" id="GO:0016740">
    <property type="term" value="F:transferase activity"/>
    <property type="evidence" value="ECO:0007669"/>
    <property type="project" value="UniProtKB-KW"/>
</dbReference>
<dbReference type="InterPro" id="IPR036188">
    <property type="entry name" value="FAD/NAD-bd_sf"/>
</dbReference>
<dbReference type="InterPro" id="IPR029021">
    <property type="entry name" value="Prot-tyrosine_phosphatase-like"/>
</dbReference>
<dbReference type="Gene3D" id="3.90.190.10">
    <property type="entry name" value="Protein tyrosine phosphatase superfamily"/>
    <property type="match status" value="1"/>
</dbReference>
<dbReference type="EMBL" id="JBHTJV010000002">
    <property type="protein sequence ID" value="MFD0914805.1"/>
    <property type="molecule type" value="Genomic_DNA"/>
</dbReference>
<dbReference type="PRINTS" id="PR00368">
    <property type="entry name" value="FADPNR"/>
</dbReference>
<dbReference type="Pfam" id="PF04273">
    <property type="entry name" value="BLH_phosphatase"/>
    <property type="match status" value="1"/>
</dbReference>
<feature type="domain" description="Beta-lactamase hydrolase-like protein phosphatase-like" evidence="1">
    <location>
        <begin position="6"/>
        <end position="109"/>
    </location>
</feature>
<evidence type="ECO:0000313" key="3">
    <source>
        <dbReference type="EMBL" id="MFD0914805.1"/>
    </source>
</evidence>
<dbReference type="Pfam" id="PF07992">
    <property type="entry name" value="Pyr_redox_2"/>
    <property type="match status" value="1"/>
</dbReference>
<organism evidence="3 4">
    <name type="scientific">Pseudahrensia aquimaris</name>
    <dbReference type="NCBI Taxonomy" id="744461"/>
    <lineage>
        <taxon>Bacteria</taxon>
        <taxon>Pseudomonadati</taxon>
        <taxon>Pseudomonadota</taxon>
        <taxon>Alphaproteobacteria</taxon>
        <taxon>Hyphomicrobiales</taxon>
        <taxon>Ahrensiaceae</taxon>
        <taxon>Pseudahrensia</taxon>
    </lineage>
</organism>
<dbReference type="InterPro" id="IPR023753">
    <property type="entry name" value="FAD/NAD-binding_dom"/>
</dbReference>
<evidence type="ECO:0000259" key="2">
    <source>
        <dbReference type="Pfam" id="PF07992"/>
    </source>
</evidence>
<name>A0ABW3FC00_9HYPH</name>
<dbReference type="NCBIfam" id="TIGR01244">
    <property type="entry name" value="TIGR01244 family sulfur transferase"/>
    <property type="match status" value="1"/>
</dbReference>
<proteinExistence type="predicted"/>
<dbReference type="CDD" id="cd14503">
    <property type="entry name" value="PTP-bact"/>
    <property type="match status" value="1"/>
</dbReference>
<dbReference type="SUPFAM" id="SSF52799">
    <property type="entry name" value="(Phosphotyrosine protein) phosphatases II"/>
    <property type="match status" value="1"/>
</dbReference>
<feature type="domain" description="FAD/NAD(P)-binding" evidence="2">
    <location>
        <begin position="165"/>
        <end position="282"/>
    </location>
</feature>
<reference evidence="4" key="1">
    <citation type="journal article" date="2019" name="Int. J. Syst. Evol. Microbiol.">
        <title>The Global Catalogue of Microorganisms (GCM) 10K type strain sequencing project: providing services to taxonomists for standard genome sequencing and annotation.</title>
        <authorList>
            <consortium name="The Broad Institute Genomics Platform"/>
            <consortium name="The Broad Institute Genome Sequencing Center for Infectious Disease"/>
            <person name="Wu L."/>
            <person name="Ma J."/>
        </authorList>
    </citation>
    <scope>NUCLEOTIDE SEQUENCE [LARGE SCALE GENOMIC DNA]</scope>
    <source>
        <strain evidence="4">CCUG 60023</strain>
    </source>
</reference>
<gene>
    <name evidence="3" type="ORF">ACFQ14_00120</name>
</gene>
<dbReference type="RefSeq" id="WP_377210667.1">
    <property type="nucleotide sequence ID" value="NZ_JBHTJV010000002.1"/>
</dbReference>
<comment type="caution">
    <text evidence="3">The sequence shown here is derived from an EMBL/GenBank/DDBJ whole genome shotgun (WGS) entry which is preliminary data.</text>
</comment>
<accession>A0ABW3FC00</accession>
<dbReference type="Gene3D" id="3.50.50.60">
    <property type="entry name" value="FAD/NAD(P)-binding domain"/>
    <property type="match status" value="2"/>
</dbReference>
<protein>
    <submittedName>
        <fullName evidence="3">TIGR01244 family sulfur transferase</fullName>
    </submittedName>
</protein>
<dbReference type="PANTHER" id="PTHR10632">
    <property type="entry name" value="SULFIDE:QUINONE OXIDOREDUCTASE"/>
    <property type="match status" value="1"/>
</dbReference>
<dbReference type="PANTHER" id="PTHR10632:SF2">
    <property type="entry name" value="SULFIDE:QUINONE OXIDOREDUCTASE, MITOCHONDRIAL"/>
    <property type="match status" value="1"/>
</dbReference>
<dbReference type="Proteomes" id="UP001597101">
    <property type="component" value="Unassembled WGS sequence"/>
</dbReference>
<dbReference type="InterPro" id="IPR015904">
    <property type="entry name" value="Sulphide_quinone_reductase"/>
</dbReference>
<dbReference type="SUPFAM" id="SSF51905">
    <property type="entry name" value="FAD/NAD(P)-binding domain"/>
    <property type="match status" value="2"/>
</dbReference>
<evidence type="ECO:0000259" key="1">
    <source>
        <dbReference type="Pfam" id="PF04273"/>
    </source>
</evidence>
<keyword evidence="3" id="KW-0808">Transferase</keyword>